<dbReference type="InterPro" id="IPR011042">
    <property type="entry name" value="6-blade_b-propeller_TolB-like"/>
</dbReference>
<proteinExistence type="predicted"/>
<gene>
    <name evidence="2" type="ORF">ACJMK2_014590</name>
</gene>
<dbReference type="Proteomes" id="UP001634394">
    <property type="component" value="Unassembled WGS sequence"/>
</dbReference>
<sequence length="378" mass="42336">MATSSGLPKKSGSLVRIGTLTLKGGIDWYTGAVCLPGHKLLLLGGGINTVKLYDRDTGDLIRESERLKSKPWDVCVYNERKSQVAVALGNGTVEILYVQSIGQTAVIRPTRTMQTKLKVCHGVYALSNGDQFVVSGRSSDEMHCWSLVSSTSVKVEMIHKICPYRSLGSSYVAVNIEESNVYISCASGPKSHDTGVYGYDLYSGRYKATYRHVDLPWPKGICLDHRGYIYVCNQFPPSIHQLTENLQQVQIFKQGIPQLPWEICLDEIYDFYITSWKSNDISRFRMLWKQQEENTTLKSASSNGKEVQLNVDDSKTRTSTHSGLVHGRKPPLNTEGVLHAKSAEVPEDPNRGILCFIQSFYMQTDTHNCHQTTLIIFT</sequence>
<dbReference type="SUPFAM" id="SSF101898">
    <property type="entry name" value="NHL repeat"/>
    <property type="match status" value="1"/>
</dbReference>
<protein>
    <submittedName>
        <fullName evidence="2">Uncharacterized protein</fullName>
    </submittedName>
</protein>
<organism evidence="2 3">
    <name type="scientific">Sinanodonta woodiana</name>
    <name type="common">Chinese pond mussel</name>
    <name type="synonym">Anodonta woodiana</name>
    <dbReference type="NCBI Taxonomy" id="1069815"/>
    <lineage>
        <taxon>Eukaryota</taxon>
        <taxon>Metazoa</taxon>
        <taxon>Spiralia</taxon>
        <taxon>Lophotrochozoa</taxon>
        <taxon>Mollusca</taxon>
        <taxon>Bivalvia</taxon>
        <taxon>Autobranchia</taxon>
        <taxon>Heteroconchia</taxon>
        <taxon>Palaeoheterodonta</taxon>
        <taxon>Unionida</taxon>
        <taxon>Unionoidea</taxon>
        <taxon>Unionidae</taxon>
        <taxon>Unioninae</taxon>
        <taxon>Sinanodonta</taxon>
    </lineage>
</organism>
<evidence type="ECO:0000313" key="2">
    <source>
        <dbReference type="EMBL" id="KAL3855379.1"/>
    </source>
</evidence>
<evidence type="ECO:0000313" key="3">
    <source>
        <dbReference type="Proteomes" id="UP001634394"/>
    </source>
</evidence>
<dbReference type="Gene3D" id="2.120.10.30">
    <property type="entry name" value="TolB, C-terminal domain"/>
    <property type="match status" value="1"/>
</dbReference>
<keyword evidence="3" id="KW-1185">Reference proteome</keyword>
<evidence type="ECO:0000256" key="1">
    <source>
        <dbReference type="SAM" id="MobiDB-lite"/>
    </source>
</evidence>
<accession>A0ABD3V168</accession>
<dbReference type="EMBL" id="JBJQND010000014">
    <property type="protein sequence ID" value="KAL3855379.1"/>
    <property type="molecule type" value="Genomic_DNA"/>
</dbReference>
<reference evidence="2 3" key="1">
    <citation type="submission" date="2024-11" db="EMBL/GenBank/DDBJ databases">
        <title>Chromosome-level genome assembly of the freshwater bivalve Anodonta woodiana.</title>
        <authorList>
            <person name="Chen X."/>
        </authorList>
    </citation>
    <scope>NUCLEOTIDE SEQUENCE [LARGE SCALE GENOMIC DNA]</scope>
    <source>
        <strain evidence="2">MN2024</strain>
        <tissue evidence="2">Gills</tissue>
    </source>
</reference>
<comment type="caution">
    <text evidence="2">The sequence shown here is derived from an EMBL/GenBank/DDBJ whole genome shotgun (WGS) entry which is preliminary data.</text>
</comment>
<feature type="region of interest" description="Disordered" evidence="1">
    <location>
        <begin position="299"/>
        <end position="328"/>
    </location>
</feature>
<dbReference type="InterPro" id="IPR015943">
    <property type="entry name" value="WD40/YVTN_repeat-like_dom_sf"/>
</dbReference>
<dbReference type="Gene3D" id="2.130.10.10">
    <property type="entry name" value="YVTN repeat-like/Quinoprotein amine dehydrogenase"/>
    <property type="match status" value="1"/>
</dbReference>
<name>A0ABD3V168_SINWO</name>
<dbReference type="AlphaFoldDB" id="A0ABD3V168"/>